<dbReference type="EMBL" id="DRBW01000077">
    <property type="protein sequence ID" value="HDM89981.1"/>
    <property type="molecule type" value="Genomic_DNA"/>
</dbReference>
<gene>
    <name evidence="3" type="ORF">ENG67_02095</name>
</gene>
<dbReference type="PROSITE" id="PS51371">
    <property type="entry name" value="CBS"/>
    <property type="match status" value="1"/>
</dbReference>
<dbReference type="Gene3D" id="3.10.580.10">
    <property type="entry name" value="CBS-domain"/>
    <property type="match status" value="1"/>
</dbReference>
<dbReference type="AlphaFoldDB" id="A0A7C0X8X6"/>
<dbReference type="SMART" id="SM00116">
    <property type="entry name" value="CBS"/>
    <property type="match status" value="2"/>
</dbReference>
<organism evidence="3">
    <name type="scientific">candidate division WOR-3 bacterium</name>
    <dbReference type="NCBI Taxonomy" id="2052148"/>
    <lineage>
        <taxon>Bacteria</taxon>
        <taxon>Bacteria division WOR-3</taxon>
    </lineage>
</organism>
<name>A0A7C0X8X6_UNCW3</name>
<evidence type="ECO:0000256" key="1">
    <source>
        <dbReference type="PROSITE-ProRule" id="PRU00703"/>
    </source>
</evidence>
<evidence type="ECO:0000313" key="3">
    <source>
        <dbReference type="EMBL" id="HDM89981.1"/>
    </source>
</evidence>
<dbReference type="InterPro" id="IPR000644">
    <property type="entry name" value="CBS_dom"/>
</dbReference>
<feature type="domain" description="CBS" evidence="2">
    <location>
        <begin position="91"/>
        <end position="148"/>
    </location>
</feature>
<dbReference type="InterPro" id="IPR046342">
    <property type="entry name" value="CBS_dom_sf"/>
</dbReference>
<comment type="caution">
    <text evidence="3">The sequence shown here is derived from an EMBL/GenBank/DDBJ whole genome shotgun (WGS) entry which is preliminary data.</text>
</comment>
<protein>
    <submittedName>
        <fullName evidence="3">CBS domain-containing protein</fullName>
    </submittedName>
</protein>
<proteinExistence type="predicted"/>
<evidence type="ECO:0000259" key="2">
    <source>
        <dbReference type="PROSITE" id="PS51371"/>
    </source>
</evidence>
<dbReference type="SUPFAM" id="SSF54631">
    <property type="entry name" value="CBS-domain pair"/>
    <property type="match status" value="1"/>
</dbReference>
<keyword evidence="1" id="KW-0129">CBS domain</keyword>
<reference evidence="3" key="1">
    <citation type="journal article" date="2020" name="mSystems">
        <title>Genome- and Community-Level Interaction Insights into Carbon Utilization and Element Cycling Functions of Hydrothermarchaeota in Hydrothermal Sediment.</title>
        <authorList>
            <person name="Zhou Z."/>
            <person name="Liu Y."/>
            <person name="Xu W."/>
            <person name="Pan J."/>
            <person name="Luo Z.H."/>
            <person name="Li M."/>
        </authorList>
    </citation>
    <scope>NUCLEOTIDE SEQUENCE [LARGE SCALE GENOMIC DNA]</scope>
    <source>
        <strain evidence="3">HyVt-237</strain>
    </source>
</reference>
<dbReference type="Pfam" id="PF00571">
    <property type="entry name" value="CBS"/>
    <property type="match status" value="2"/>
</dbReference>
<accession>A0A7C0X8X6</accession>
<sequence>MHKTRIKEVAEFLIPPAVVEEGEPIVLVMDCFLKKPERRVIFVVDTAEKFIGTIKLSDFVLHLWPYAADTEEVLTPEILNIIKATTAGELASYSNFYLKLDSTLEEAITLMRGNYLDALPVLDEEGKIIGEVNYYNVLKAYIRKKMAEETL</sequence>
<dbReference type="Proteomes" id="UP000885931">
    <property type="component" value="Unassembled WGS sequence"/>
</dbReference>